<dbReference type="EMBL" id="KZ559142">
    <property type="protein sequence ID" value="PLB37514.1"/>
    <property type="molecule type" value="Genomic_DNA"/>
</dbReference>
<proteinExistence type="predicted"/>
<organism evidence="3 4">
    <name type="scientific">Aspergillus candidus</name>
    <dbReference type="NCBI Taxonomy" id="41067"/>
    <lineage>
        <taxon>Eukaryota</taxon>
        <taxon>Fungi</taxon>
        <taxon>Dikarya</taxon>
        <taxon>Ascomycota</taxon>
        <taxon>Pezizomycotina</taxon>
        <taxon>Eurotiomycetes</taxon>
        <taxon>Eurotiomycetidae</taxon>
        <taxon>Eurotiales</taxon>
        <taxon>Aspergillaceae</taxon>
        <taxon>Aspergillus</taxon>
        <taxon>Aspergillus subgen. Circumdati</taxon>
    </lineage>
</organism>
<dbReference type="Proteomes" id="UP000234585">
    <property type="component" value="Unassembled WGS sequence"/>
</dbReference>
<keyword evidence="1" id="KW-0175">Coiled coil</keyword>
<evidence type="ECO:0000259" key="2">
    <source>
        <dbReference type="Pfam" id="PF01048"/>
    </source>
</evidence>
<evidence type="ECO:0000313" key="3">
    <source>
        <dbReference type="EMBL" id="PLB37514.1"/>
    </source>
</evidence>
<dbReference type="PANTHER" id="PTHR46082">
    <property type="entry name" value="ATP/GTP-BINDING PROTEIN-RELATED"/>
    <property type="match status" value="1"/>
</dbReference>
<evidence type="ECO:0000256" key="1">
    <source>
        <dbReference type="SAM" id="Coils"/>
    </source>
</evidence>
<dbReference type="InterPro" id="IPR053137">
    <property type="entry name" value="NLR-like"/>
</dbReference>
<dbReference type="GO" id="GO:0003824">
    <property type="term" value="F:catalytic activity"/>
    <property type="evidence" value="ECO:0007669"/>
    <property type="project" value="InterPro"/>
</dbReference>
<name>A0A2I2FA52_ASPCN</name>
<dbReference type="OrthoDB" id="1577640at2759"/>
<feature type="coiled-coil region" evidence="1">
    <location>
        <begin position="353"/>
        <end position="416"/>
    </location>
</feature>
<dbReference type="RefSeq" id="XP_024671526.1">
    <property type="nucleotide sequence ID" value="XM_024816517.1"/>
</dbReference>
<gene>
    <name evidence="3" type="ORF">BDW47DRAFT_126216</name>
</gene>
<dbReference type="STRING" id="41067.A0A2I2FA52"/>
<dbReference type="AlphaFoldDB" id="A0A2I2FA52"/>
<keyword evidence="4" id="KW-1185">Reference proteome</keyword>
<reference evidence="3 4" key="1">
    <citation type="submission" date="2017-12" db="EMBL/GenBank/DDBJ databases">
        <authorList>
            <consortium name="DOE Joint Genome Institute"/>
            <person name="Haridas S."/>
            <person name="Kjaerbolling I."/>
            <person name="Vesth T.C."/>
            <person name="Frisvad J.C."/>
            <person name="Nybo J.L."/>
            <person name="Theobald S."/>
            <person name="Kuo A."/>
            <person name="Bowyer P."/>
            <person name="Matsuda Y."/>
            <person name="Mondo S."/>
            <person name="Lyhne E.K."/>
            <person name="Kogle M.E."/>
            <person name="Clum A."/>
            <person name="Lipzen A."/>
            <person name="Salamov A."/>
            <person name="Ngan C.Y."/>
            <person name="Daum C."/>
            <person name="Chiniquy J."/>
            <person name="Barry K."/>
            <person name="LaButti K."/>
            <person name="Simmons B.A."/>
            <person name="Magnuson J.K."/>
            <person name="Mortensen U.H."/>
            <person name="Larsen T.O."/>
            <person name="Grigoriev I.V."/>
            <person name="Baker S.E."/>
            <person name="Andersen M.R."/>
            <person name="Nordberg H.P."/>
            <person name="Cantor M.N."/>
            <person name="Hua S.X."/>
        </authorList>
    </citation>
    <scope>NUCLEOTIDE SEQUENCE [LARGE SCALE GENOMIC DNA]</scope>
    <source>
        <strain evidence="3 4">CBS 102.13</strain>
    </source>
</reference>
<dbReference type="GO" id="GO:0009116">
    <property type="term" value="P:nucleoside metabolic process"/>
    <property type="evidence" value="ECO:0007669"/>
    <property type="project" value="InterPro"/>
</dbReference>
<dbReference type="Gene3D" id="3.40.50.1580">
    <property type="entry name" value="Nucleoside phosphorylase domain"/>
    <property type="match status" value="1"/>
</dbReference>
<protein>
    <submittedName>
        <fullName evidence="3">Nucleoside phosphorylase domain-containing protein</fullName>
    </submittedName>
</protein>
<dbReference type="GeneID" id="36523677"/>
<evidence type="ECO:0000313" key="4">
    <source>
        <dbReference type="Proteomes" id="UP000234585"/>
    </source>
</evidence>
<dbReference type="InterPro" id="IPR000845">
    <property type="entry name" value="Nucleoside_phosphorylase_d"/>
</dbReference>
<dbReference type="PANTHER" id="PTHR46082:SF11">
    <property type="entry name" value="AAA+ ATPASE DOMAIN-CONTAINING PROTEIN-RELATED"/>
    <property type="match status" value="1"/>
</dbReference>
<accession>A0A2I2FA52</accession>
<dbReference type="SUPFAM" id="SSF53167">
    <property type="entry name" value="Purine and uridine phosphorylases"/>
    <property type="match status" value="1"/>
</dbReference>
<dbReference type="Pfam" id="PF01048">
    <property type="entry name" value="PNP_UDP_1"/>
    <property type="match status" value="1"/>
</dbReference>
<sequence length="589" mass="65161">MQSPPKCPPLGKFAVGWIAALQSEYLAAKQVLDFEYTQPAFDLSLSGGNVYTFGRIGEHHVVIATLGRYGTLPAAAVLNGLQKNFPFLQFVLMVGVAGGVPTGADDVRLGDVVVANRMVPYSVNKKCPNAEQFNGVVVIPEDNLLSAATKVRAMIEEDTVDLENIIIERFVKNRRIQDKFRRPEDRSDRLYQPNYEHTSDRDCDCLQDTSRVPAKLVIRPERKQYDRIKVHCGAIGSADCVVKDAMERDRLAHQFKLLCFDMESAGLMANFPCLPIRGICDYSDSHKNKGWQGYAAATAAAFALSLLHVVPHQNWQAAGHNIDAEALRQHIKQVFDGVMRVISPGGEGETLTLEGARQALDEIRDTVHKLDQLSETRTQELKETTQSALDKKAADIDQAKSRLNQIETEQNHMRKLLEELCGKIAQQHEKSPQEEREKWDTVHDEAQKNSTWLKERTESTTAALESTAEMLGNVGSLTNNSEIRKTSNHVNGAIGMAKCATTTTAASIPGALLGSGTKGMCYPSTSSYFHTSLTVTSFTVTELYRKRTQHDLDPSIFVVVIIRTLLSPNLKSSPIRENRTATSPQALPS</sequence>
<dbReference type="InterPro" id="IPR035994">
    <property type="entry name" value="Nucleoside_phosphorylase_sf"/>
</dbReference>
<feature type="domain" description="Nucleoside phosphorylase" evidence="2">
    <location>
        <begin position="26"/>
        <end position="293"/>
    </location>
</feature>